<name>A0AAE0L980_9CHLO</name>
<reference evidence="1 2" key="1">
    <citation type="journal article" date="2015" name="Genome Biol. Evol.">
        <title>Comparative Genomics of a Bacterivorous Green Alga Reveals Evolutionary Causalities and Consequences of Phago-Mixotrophic Mode of Nutrition.</title>
        <authorList>
            <person name="Burns J.A."/>
            <person name="Paasch A."/>
            <person name="Narechania A."/>
            <person name="Kim E."/>
        </authorList>
    </citation>
    <scope>NUCLEOTIDE SEQUENCE [LARGE SCALE GENOMIC DNA]</scope>
    <source>
        <strain evidence="1 2">PLY_AMNH</strain>
    </source>
</reference>
<proteinExistence type="predicted"/>
<dbReference type="EMBL" id="LGRX02006568">
    <property type="protein sequence ID" value="KAK3276409.1"/>
    <property type="molecule type" value="Genomic_DNA"/>
</dbReference>
<accession>A0AAE0L980</accession>
<dbReference type="Proteomes" id="UP001190700">
    <property type="component" value="Unassembled WGS sequence"/>
</dbReference>
<dbReference type="AlphaFoldDB" id="A0AAE0L980"/>
<sequence length="100" mass="11245">MRGWQTAYTRTDVHFSLRSLASLTDRFRQRDGGWIRTEDSTGIDGKGSSPDWDLDAVRVECEGMLVEFKCPVDWINAKCNHKAELTETTEKPVDPAAPSS</sequence>
<comment type="caution">
    <text evidence="1">The sequence shown here is derived from an EMBL/GenBank/DDBJ whole genome shotgun (WGS) entry which is preliminary data.</text>
</comment>
<protein>
    <submittedName>
        <fullName evidence="1">Uncharacterized protein</fullName>
    </submittedName>
</protein>
<evidence type="ECO:0000313" key="1">
    <source>
        <dbReference type="EMBL" id="KAK3276409.1"/>
    </source>
</evidence>
<organism evidence="1 2">
    <name type="scientific">Cymbomonas tetramitiformis</name>
    <dbReference type="NCBI Taxonomy" id="36881"/>
    <lineage>
        <taxon>Eukaryota</taxon>
        <taxon>Viridiplantae</taxon>
        <taxon>Chlorophyta</taxon>
        <taxon>Pyramimonadophyceae</taxon>
        <taxon>Pyramimonadales</taxon>
        <taxon>Pyramimonadaceae</taxon>
        <taxon>Cymbomonas</taxon>
    </lineage>
</organism>
<gene>
    <name evidence="1" type="ORF">CYMTET_15505</name>
</gene>
<evidence type="ECO:0000313" key="2">
    <source>
        <dbReference type="Proteomes" id="UP001190700"/>
    </source>
</evidence>
<keyword evidence="2" id="KW-1185">Reference proteome</keyword>